<evidence type="ECO:0000313" key="1">
    <source>
        <dbReference type="EMBL" id="TXR56606.1"/>
    </source>
</evidence>
<dbReference type="AlphaFoldDB" id="A0A5C8ZI64"/>
<keyword evidence="2" id="KW-1185">Reference proteome</keyword>
<gene>
    <name evidence="1" type="ORF">FMM08_07420</name>
</gene>
<comment type="caution">
    <text evidence="1">The sequence shown here is derived from an EMBL/GenBank/DDBJ whole genome shotgun (WGS) entry which is preliminary data.</text>
</comment>
<name>A0A5C8ZI64_9ACTN</name>
<dbReference type="RefSeq" id="WP_147925735.1">
    <property type="nucleotide sequence ID" value="NZ_VKAC01000004.1"/>
</dbReference>
<evidence type="ECO:0000313" key="2">
    <source>
        <dbReference type="Proteomes" id="UP000321234"/>
    </source>
</evidence>
<proteinExistence type="predicted"/>
<dbReference type="OrthoDB" id="5195570at2"/>
<protein>
    <submittedName>
        <fullName evidence="1">Uncharacterized protein</fullName>
    </submittedName>
</protein>
<dbReference type="Proteomes" id="UP000321234">
    <property type="component" value="Unassembled WGS sequence"/>
</dbReference>
<dbReference type="EMBL" id="VKAC01000004">
    <property type="protein sequence ID" value="TXR56606.1"/>
    <property type="molecule type" value="Genomic_DNA"/>
</dbReference>
<sequence>MSTPVGTVTGTGAPSLGAVALSGAAEPVVHQLVSAVSSSAELAALDLHQQLSLLTAASEPWRHPDTRRRSRVPVVLAQALGREWPSRIHAGLSDRPGDPVAPHQLPHLAEEVRAVLDGDRARRDEFVAEVVRLLGEGQPR</sequence>
<reference evidence="1 2" key="1">
    <citation type="submission" date="2019-07" db="EMBL/GenBank/DDBJ databases">
        <title>Quadrisphaera sp. strain DD2A genome sequencing and assembly.</title>
        <authorList>
            <person name="Kim I."/>
        </authorList>
    </citation>
    <scope>NUCLEOTIDE SEQUENCE [LARGE SCALE GENOMIC DNA]</scope>
    <source>
        <strain evidence="1 2">DD2A</strain>
    </source>
</reference>
<organism evidence="1 2">
    <name type="scientific">Quadrisphaera setariae</name>
    <dbReference type="NCBI Taxonomy" id="2593304"/>
    <lineage>
        <taxon>Bacteria</taxon>
        <taxon>Bacillati</taxon>
        <taxon>Actinomycetota</taxon>
        <taxon>Actinomycetes</taxon>
        <taxon>Kineosporiales</taxon>
        <taxon>Kineosporiaceae</taxon>
        <taxon>Quadrisphaera</taxon>
    </lineage>
</organism>
<accession>A0A5C8ZI64</accession>